<dbReference type="InterPro" id="IPR019410">
    <property type="entry name" value="Methyltransf_16"/>
</dbReference>
<sequence>MQEPTWRRNFIQPSVRFKTPLYVYIPTNAEAEGPFITDTDNYEAKRGEGDDKDTKLRVVISQRLETVNCLWDASTVLCGYLAANGKQVLEMCSQRFETKPSLFRVIEIGSGTGALGILAAKSLRQIGASLDNTLDVRVIMTDMEQEVSVLQDTIAANFDESEIKGSSAVITAEPLLWGSSQDCLSLQQKYQVDNLPWIHLILATDIVYELQHFDLLMKTLHDLSPRRNGPLFLMAFEKRWSDITGFWWEEVKSSGWKWETIKKGSAWYDA</sequence>
<feature type="non-terminal residue" evidence="1">
    <location>
        <position position="270"/>
    </location>
</feature>
<dbReference type="AlphaFoldDB" id="A0A1Y2CSW8"/>
<dbReference type="Gene3D" id="3.40.50.150">
    <property type="entry name" value="Vaccinia Virus protein VP39"/>
    <property type="match status" value="1"/>
</dbReference>
<dbReference type="EMBL" id="MCGO01000008">
    <property type="protein sequence ID" value="ORY49954.1"/>
    <property type="molecule type" value="Genomic_DNA"/>
</dbReference>
<name>A0A1Y2CSW8_9FUNG</name>
<accession>A0A1Y2CSW8</accession>
<protein>
    <recommendedName>
        <fullName evidence="3">Methyltransferase-domain-containing protein</fullName>
    </recommendedName>
</protein>
<dbReference type="STRING" id="329046.A0A1Y2CSW8"/>
<keyword evidence="2" id="KW-1185">Reference proteome</keyword>
<dbReference type="Pfam" id="PF10294">
    <property type="entry name" value="Methyltransf_16"/>
    <property type="match status" value="1"/>
</dbReference>
<evidence type="ECO:0000313" key="2">
    <source>
        <dbReference type="Proteomes" id="UP000193642"/>
    </source>
</evidence>
<evidence type="ECO:0000313" key="1">
    <source>
        <dbReference type="EMBL" id="ORY49954.1"/>
    </source>
</evidence>
<gene>
    <name evidence="1" type="ORF">BCR33DRAFT_763032</name>
</gene>
<dbReference type="Proteomes" id="UP000193642">
    <property type="component" value="Unassembled WGS sequence"/>
</dbReference>
<dbReference type="InterPro" id="IPR029063">
    <property type="entry name" value="SAM-dependent_MTases_sf"/>
</dbReference>
<dbReference type="OrthoDB" id="407325at2759"/>
<dbReference type="PANTHER" id="PTHR14614">
    <property type="entry name" value="HEPATOCELLULAR CARCINOMA-ASSOCIATED ANTIGEN"/>
    <property type="match status" value="1"/>
</dbReference>
<proteinExistence type="predicted"/>
<comment type="caution">
    <text evidence="1">The sequence shown here is derived from an EMBL/GenBank/DDBJ whole genome shotgun (WGS) entry which is preliminary data.</text>
</comment>
<organism evidence="1 2">
    <name type="scientific">Rhizoclosmatium globosum</name>
    <dbReference type="NCBI Taxonomy" id="329046"/>
    <lineage>
        <taxon>Eukaryota</taxon>
        <taxon>Fungi</taxon>
        <taxon>Fungi incertae sedis</taxon>
        <taxon>Chytridiomycota</taxon>
        <taxon>Chytridiomycota incertae sedis</taxon>
        <taxon>Chytridiomycetes</taxon>
        <taxon>Chytridiales</taxon>
        <taxon>Chytriomycetaceae</taxon>
        <taxon>Rhizoclosmatium</taxon>
    </lineage>
</organism>
<dbReference type="PANTHER" id="PTHR14614:SF132">
    <property type="entry name" value="PROTEIN-LYSINE METHYLTRANSFERASE C42C1.13"/>
    <property type="match status" value="1"/>
</dbReference>
<evidence type="ECO:0008006" key="3">
    <source>
        <dbReference type="Google" id="ProtNLM"/>
    </source>
</evidence>
<reference evidence="1 2" key="1">
    <citation type="submission" date="2016-07" db="EMBL/GenBank/DDBJ databases">
        <title>Pervasive Adenine N6-methylation of Active Genes in Fungi.</title>
        <authorList>
            <consortium name="DOE Joint Genome Institute"/>
            <person name="Mondo S.J."/>
            <person name="Dannebaum R.O."/>
            <person name="Kuo R.C."/>
            <person name="Labutti K."/>
            <person name="Haridas S."/>
            <person name="Kuo A."/>
            <person name="Salamov A."/>
            <person name="Ahrendt S.R."/>
            <person name="Lipzen A."/>
            <person name="Sullivan W."/>
            <person name="Andreopoulos W.B."/>
            <person name="Clum A."/>
            <person name="Lindquist E."/>
            <person name="Daum C."/>
            <person name="Ramamoorthy G.K."/>
            <person name="Gryganskyi A."/>
            <person name="Culley D."/>
            <person name="Magnuson J.K."/>
            <person name="James T.Y."/>
            <person name="O'Malley M.A."/>
            <person name="Stajich J.E."/>
            <person name="Spatafora J.W."/>
            <person name="Visel A."/>
            <person name="Grigoriev I.V."/>
        </authorList>
    </citation>
    <scope>NUCLEOTIDE SEQUENCE [LARGE SCALE GENOMIC DNA]</scope>
    <source>
        <strain evidence="1 2">JEL800</strain>
    </source>
</reference>